<keyword evidence="3" id="KW-1185">Reference proteome</keyword>
<dbReference type="STRING" id="50990.A0A4Y7PHA2"/>
<feature type="compositionally biased region" description="Acidic residues" evidence="1">
    <location>
        <begin position="382"/>
        <end position="397"/>
    </location>
</feature>
<dbReference type="VEuPathDB" id="FungiDB:BD410DRAFT_166323"/>
<gene>
    <name evidence="2" type="ORF">BD410DRAFT_166323</name>
</gene>
<protein>
    <submittedName>
        <fullName evidence="2">Uncharacterized protein</fullName>
    </submittedName>
</protein>
<dbReference type="AlphaFoldDB" id="A0A4Y7PHA2"/>
<feature type="compositionally biased region" description="Basic and acidic residues" evidence="1">
    <location>
        <begin position="297"/>
        <end position="308"/>
    </location>
</feature>
<proteinExistence type="predicted"/>
<evidence type="ECO:0000256" key="1">
    <source>
        <dbReference type="SAM" id="MobiDB-lite"/>
    </source>
</evidence>
<dbReference type="Proteomes" id="UP000294933">
    <property type="component" value="Unassembled WGS sequence"/>
</dbReference>
<name>A0A4Y7PHA2_9AGAM</name>
<organism evidence="2 3">
    <name type="scientific">Rickenella mellea</name>
    <dbReference type="NCBI Taxonomy" id="50990"/>
    <lineage>
        <taxon>Eukaryota</taxon>
        <taxon>Fungi</taxon>
        <taxon>Dikarya</taxon>
        <taxon>Basidiomycota</taxon>
        <taxon>Agaricomycotina</taxon>
        <taxon>Agaricomycetes</taxon>
        <taxon>Hymenochaetales</taxon>
        <taxon>Rickenellaceae</taxon>
        <taxon>Rickenella</taxon>
    </lineage>
</organism>
<evidence type="ECO:0000313" key="2">
    <source>
        <dbReference type="EMBL" id="TDL14833.1"/>
    </source>
</evidence>
<reference evidence="2 3" key="1">
    <citation type="submission" date="2018-06" db="EMBL/GenBank/DDBJ databases">
        <title>A transcriptomic atlas of mushroom development highlights an independent origin of complex multicellularity.</title>
        <authorList>
            <consortium name="DOE Joint Genome Institute"/>
            <person name="Krizsan K."/>
            <person name="Almasi E."/>
            <person name="Merenyi Z."/>
            <person name="Sahu N."/>
            <person name="Viragh M."/>
            <person name="Koszo T."/>
            <person name="Mondo S."/>
            <person name="Kiss B."/>
            <person name="Balint B."/>
            <person name="Kues U."/>
            <person name="Barry K."/>
            <person name="Hegedus J.C."/>
            <person name="Henrissat B."/>
            <person name="Johnson J."/>
            <person name="Lipzen A."/>
            <person name="Ohm R."/>
            <person name="Nagy I."/>
            <person name="Pangilinan J."/>
            <person name="Yan J."/>
            <person name="Xiong Y."/>
            <person name="Grigoriev I.V."/>
            <person name="Hibbett D.S."/>
            <person name="Nagy L.G."/>
        </authorList>
    </citation>
    <scope>NUCLEOTIDE SEQUENCE [LARGE SCALE GENOMIC DNA]</scope>
    <source>
        <strain evidence="2 3">SZMC22713</strain>
    </source>
</reference>
<sequence>MGRARWASDEQLVWLTSNLPDYWEAQARKRTKAFWPKLDAGYFKKFPYVEGAEIGRGSTLEGARGRIHEWYGNHGRKSTVPQSGRTKVLKLRGAPKRKVPWQVYSDMFYVEKLRDFVDAEYDDYLVALDTDATPEAKIAFRNKIIIAAYEVETEDVQAQVLAACERQDGVALIPAAVDCVGLSEEQIGELGVNLGIQRNIDALGTTLQTLTDEVFRVTGWTMTIMAGGPVPALDGNIMSFSLHSGSTSTSKSFGQWHDDFNGLVVSPFKEWLGLVHPESVRQKRAIAAGSATLPIRVESDGEEHKADDAATSTAESSTETTVNSDAKRPPASESADALPMTDSSGKPVSPPPPHRSNAERTKQRRHSLSVSIPSDILAELESSGDDIESSSNDDESDASPVTKPTKALVVPQLVASVWSIASRAGTAADAKATSRMLKSASKMSKSPVAVPSSGTRRLQFKKNATGGDDSMFYLLYFNTA</sequence>
<evidence type="ECO:0000313" key="3">
    <source>
        <dbReference type="Proteomes" id="UP000294933"/>
    </source>
</evidence>
<dbReference type="EMBL" id="ML170305">
    <property type="protein sequence ID" value="TDL14833.1"/>
    <property type="molecule type" value="Genomic_DNA"/>
</dbReference>
<feature type="region of interest" description="Disordered" evidence="1">
    <location>
        <begin position="295"/>
        <end position="404"/>
    </location>
</feature>
<accession>A0A4Y7PHA2</accession>
<feature type="compositionally biased region" description="Low complexity" evidence="1">
    <location>
        <begin position="309"/>
        <end position="321"/>
    </location>
</feature>
<dbReference type="OrthoDB" id="2693411at2759"/>